<accession>A0A438GYG4</accession>
<name>A0A438GYG4_VITVI</name>
<gene>
    <name evidence="2" type="ORF">CK203_043293</name>
</gene>
<reference evidence="2 3" key="1">
    <citation type="journal article" date="2018" name="PLoS Genet.">
        <title>Population sequencing reveals clonal diversity and ancestral inbreeding in the grapevine cultivar Chardonnay.</title>
        <authorList>
            <person name="Roach M.J."/>
            <person name="Johnson D.L."/>
            <person name="Bohlmann J."/>
            <person name="van Vuuren H.J."/>
            <person name="Jones S.J."/>
            <person name="Pretorius I.S."/>
            <person name="Schmidt S.A."/>
            <person name="Borneman A.R."/>
        </authorList>
    </citation>
    <scope>NUCLEOTIDE SEQUENCE [LARGE SCALE GENOMIC DNA]</scope>
    <source>
        <strain evidence="3">cv. Chardonnay</strain>
        <tissue evidence="2">Leaf</tissue>
    </source>
</reference>
<dbReference type="EMBL" id="QGNW01000316">
    <property type="protein sequence ID" value="RVW77245.1"/>
    <property type="molecule type" value="Genomic_DNA"/>
</dbReference>
<evidence type="ECO:0000313" key="2">
    <source>
        <dbReference type="EMBL" id="RVW77245.1"/>
    </source>
</evidence>
<proteinExistence type="predicted"/>
<feature type="compositionally biased region" description="Gly residues" evidence="1">
    <location>
        <begin position="7"/>
        <end position="20"/>
    </location>
</feature>
<feature type="region of interest" description="Disordered" evidence="1">
    <location>
        <begin position="1"/>
        <end position="20"/>
    </location>
</feature>
<protein>
    <submittedName>
        <fullName evidence="2">Uncharacterized protein</fullName>
    </submittedName>
</protein>
<evidence type="ECO:0000256" key="1">
    <source>
        <dbReference type="SAM" id="MobiDB-lite"/>
    </source>
</evidence>
<sequence>MASASGSGSGGRGGGGGGDGCGGSDMFGRDVAWKHRHAIDEDDDEDEEVYMYPVDMHLDEWDAYREAVRASKGFSSVGYHLRGCSRVGYLLRSVKGAWSQKSKRVNWNHNPIVLLKDFVWKPLIIGTSSLGLKLKENGCSARKITNFIYNHGWLLEEMRKYYGGDIVLTGSYKVLHMLSQTNIDEIWRN</sequence>
<comment type="caution">
    <text evidence="2">The sequence shown here is derived from an EMBL/GenBank/DDBJ whole genome shotgun (WGS) entry which is preliminary data.</text>
</comment>
<dbReference type="Proteomes" id="UP000288805">
    <property type="component" value="Unassembled WGS sequence"/>
</dbReference>
<evidence type="ECO:0000313" key="3">
    <source>
        <dbReference type="Proteomes" id="UP000288805"/>
    </source>
</evidence>
<organism evidence="2 3">
    <name type="scientific">Vitis vinifera</name>
    <name type="common">Grape</name>
    <dbReference type="NCBI Taxonomy" id="29760"/>
    <lineage>
        <taxon>Eukaryota</taxon>
        <taxon>Viridiplantae</taxon>
        <taxon>Streptophyta</taxon>
        <taxon>Embryophyta</taxon>
        <taxon>Tracheophyta</taxon>
        <taxon>Spermatophyta</taxon>
        <taxon>Magnoliopsida</taxon>
        <taxon>eudicotyledons</taxon>
        <taxon>Gunneridae</taxon>
        <taxon>Pentapetalae</taxon>
        <taxon>rosids</taxon>
        <taxon>Vitales</taxon>
        <taxon>Vitaceae</taxon>
        <taxon>Viteae</taxon>
        <taxon>Vitis</taxon>
    </lineage>
</organism>
<dbReference type="AlphaFoldDB" id="A0A438GYG4"/>